<dbReference type="AlphaFoldDB" id="X6LVJ4"/>
<name>X6LVJ4_RETFI</name>
<evidence type="ECO:0000313" key="1">
    <source>
        <dbReference type="EMBL" id="ETO05933.1"/>
    </source>
</evidence>
<sequence>MSSKKTADRSLWLVLDGFPTNADFNDVGKSVRQVVDDVCQRVGQNVQSPVFWIPLDNDEKKQQQHYHKIRGFALIQAPNREYAIGKIMAFLGFPFCVKKNEIKIKINEPKKKKKKKKKKKTSLSGHNMSCWMWNEVQEKMKISDTFEKIGKNEFLEERNLYWWLLDKDSKEGYRDQYVVRFRGQQFEETIVYWHDERIGKTGRVESYDGKREHTNRE</sequence>
<comment type="caution">
    <text evidence="1">The sequence shown here is derived from an EMBL/GenBank/DDBJ whole genome shotgun (WGS) entry which is preliminary data.</text>
</comment>
<accession>X6LVJ4</accession>
<dbReference type="Proteomes" id="UP000023152">
    <property type="component" value="Unassembled WGS sequence"/>
</dbReference>
<keyword evidence="2" id="KW-1185">Reference proteome</keyword>
<gene>
    <name evidence="1" type="ORF">RFI_31462</name>
</gene>
<protein>
    <submittedName>
        <fullName evidence="1">Uncharacterized protein</fullName>
    </submittedName>
</protein>
<proteinExistence type="predicted"/>
<organism evidence="1 2">
    <name type="scientific">Reticulomyxa filosa</name>
    <dbReference type="NCBI Taxonomy" id="46433"/>
    <lineage>
        <taxon>Eukaryota</taxon>
        <taxon>Sar</taxon>
        <taxon>Rhizaria</taxon>
        <taxon>Retaria</taxon>
        <taxon>Foraminifera</taxon>
        <taxon>Monothalamids</taxon>
        <taxon>Reticulomyxidae</taxon>
        <taxon>Reticulomyxa</taxon>
    </lineage>
</organism>
<feature type="non-terminal residue" evidence="1">
    <location>
        <position position="217"/>
    </location>
</feature>
<dbReference type="EMBL" id="ASPP01027648">
    <property type="protein sequence ID" value="ETO05933.1"/>
    <property type="molecule type" value="Genomic_DNA"/>
</dbReference>
<evidence type="ECO:0000313" key="2">
    <source>
        <dbReference type="Proteomes" id="UP000023152"/>
    </source>
</evidence>
<reference evidence="1 2" key="1">
    <citation type="journal article" date="2013" name="Curr. Biol.">
        <title>The Genome of the Foraminiferan Reticulomyxa filosa.</title>
        <authorList>
            <person name="Glockner G."/>
            <person name="Hulsmann N."/>
            <person name="Schleicher M."/>
            <person name="Noegel A.A."/>
            <person name="Eichinger L."/>
            <person name="Gallinger C."/>
            <person name="Pawlowski J."/>
            <person name="Sierra R."/>
            <person name="Euteneuer U."/>
            <person name="Pillet L."/>
            <person name="Moustafa A."/>
            <person name="Platzer M."/>
            <person name="Groth M."/>
            <person name="Szafranski K."/>
            <person name="Schliwa M."/>
        </authorList>
    </citation>
    <scope>NUCLEOTIDE SEQUENCE [LARGE SCALE GENOMIC DNA]</scope>
</reference>